<comment type="caution">
    <text evidence="1">The sequence shown here is derived from an EMBL/GenBank/DDBJ whole genome shotgun (WGS) entry which is preliminary data.</text>
</comment>
<proteinExistence type="predicted"/>
<protein>
    <submittedName>
        <fullName evidence="1">Uncharacterized protein</fullName>
    </submittedName>
</protein>
<organism evidence="1">
    <name type="scientific">marine sediment metagenome</name>
    <dbReference type="NCBI Taxonomy" id="412755"/>
    <lineage>
        <taxon>unclassified sequences</taxon>
        <taxon>metagenomes</taxon>
        <taxon>ecological metagenomes</taxon>
    </lineage>
</organism>
<name>A0A0F9JFX5_9ZZZZ</name>
<dbReference type="EMBL" id="LAZR01016393">
    <property type="protein sequence ID" value="KKM04711.1"/>
    <property type="molecule type" value="Genomic_DNA"/>
</dbReference>
<gene>
    <name evidence="1" type="ORF">LCGC14_1761440</name>
</gene>
<reference evidence="1" key="1">
    <citation type="journal article" date="2015" name="Nature">
        <title>Complex archaea that bridge the gap between prokaryotes and eukaryotes.</title>
        <authorList>
            <person name="Spang A."/>
            <person name="Saw J.H."/>
            <person name="Jorgensen S.L."/>
            <person name="Zaremba-Niedzwiedzka K."/>
            <person name="Martijn J."/>
            <person name="Lind A.E."/>
            <person name="van Eijk R."/>
            <person name="Schleper C."/>
            <person name="Guy L."/>
            <person name="Ettema T.J."/>
        </authorList>
    </citation>
    <scope>NUCLEOTIDE SEQUENCE</scope>
</reference>
<dbReference type="AlphaFoldDB" id="A0A0F9JFX5"/>
<sequence length="97" mass="11185">MTGTVLAPYQPTLDEGLRLQREGIASLERHPWLERARLAAVRLCELQGWVTSDDVQTWMADDPAPHMNCWGALFHDKRFRSTGRTVPTTRPQGHYRR</sequence>
<accession>A0A0F9JFX5</accession>
<evidence type="ECO:0000313" key="1">
    <source>
        <dbReference type="EMBL" id="KKM04711.1"/>
    </source>
</evidence>
<feature type="non-terminal residue" evidence="1">
    <location>
        <position position="97"/>
    </location>
</feature>